<dbReference type="RefSeq" id="WP_212217633.1">
    <property type="nucleotide sequence ID" value="NZ_JAGUCO010000019.1"/>
</dbReference>
<dbReference type="Pfam" id="PF20578">
    <property type="entry name" value="aBig_2"/>
    <property type="match status" value="1"/>
</dbReference>
<dbReference type="InterPro" id="IPR026444">
    <property type="entry name" value="Secre_tail"/>
</dbReference>
<gene>
    <name evidence="8" type="ORF">KEM10_18155</name>
</gene>
<evidence type="ECO:0000313" key="9">
    <source>
        <dbReference type="Proteomes" id="UP000708576"/>
    </source>
</evidence>
<evidence type="ECO:0000256" key="1">
    <source>
        <dbReference type="ARBA" id="ARBA00004834"/>
    </source>
</evidence>
<feature type="domain" description="Secretion system C-terminal sorting" evidence="6">
    <location>
        <begin position="670"/>
        <end position="739"/>
    </location>
</feature>
<evidence type="ECO:0000259" key="7">
    <source>
        <dbReference type="Pfam" id="PF20578"/>
    </source>
</evidence>
<dbReference type="Pfam" id="PF18962">
    <property type="entry name" value="Por_Secre_tail"/>
    <property type="match status" value="1"/>
</dbReference>
<dbReference type="Pfam" id="PF13385">
    <property type="entry name" value="Laminin_G_3"/>
    <property type="match status" value="1"/>
</dbReference>
<evidence type="ECO:0000313" key="8">
    <source>
        <dbReference type="EMBL" id="MBS2100215.1"/>
    </source>
</evidence>
<comment type="caution">
    <text evidence="8">The sequence shown here is derived from an EMBL/GenBank/DDBJ whole genome shotgun (WGS) entry which is preliminary data.</text>
</comment>
<dbReference type="InterPro" id="IPR046780">
    <property type="entry name" value="aBig_2"/>
</dbReference>
<evidence type="ECO:0000259" key="6">
    <source>
        <dbReference type="Pfam" id="PF18962"/>
    </source>
</evidence>
<evidence type="ECO:0000256" key="4">
    <source>
        <dbReference type="ARBA" id="ARBA00023295"/>
    </source>
</evidence>
<dbReference type="CDD" id="cd08983">
    <property type="entry name" value="GH43_Bt3655-like"/>
    <property type="match status" value="1"/>
</dbReference>
<comment type="pathway">
    <text evidence="1">Glycan metabolism; L-arabinan degradation.</text>
</comment>
<keyword evidence="4" id="KW-0326">Glycosidase</keyword>
<keyword evidence="9" id="KW-1185">Reference proteome</keyword>
<feature type="domain" description="Atrophied bacterial Ig" evidence="7">
    <location>
        <begin position="37"/>
        <end position="117"/>
    </location>
</feature>
<feature type="signal peptide" evidence="5">
    <location>
        <begin position="1"/>
        <end position="22"/>
    </location>
</feature>
<dbReference type="PANTHER" id="PTHR43301:SF3">
    <property type="entry name" value="ARABINAN ENDO-1,5-ALPHA-L-ARABINOSIDASE A-RELATED"/>
    <property type="match status" value="1"/>
</dbReference>
<feature type="chain" id="PRO_5045409477" evidence="5">
    <location>
        <begin position="23"/>
        <end position="740"/>
    </location>
</feature>
<sequence>MNRKKSLPILILLCWISTISFGQTNVQTALDNLILPTTVKSHLYLSESSDDGNVSFSWSSSNSAIINADHQDGYNNEITTPPGFVQRTNNNEIITLTVTATDGSETDTKDFELTVLANPESNNYVGYLYAYFSSVAGKNEVQQIHFAISDDGITWRDLNENNPVLVSVLGDEGVRDPYIIRSPEGDHFYLIATDLNIYDSKYNNNWGLMATQGSTALMVWESDDLVNWTEQRMVDVASSIDAGNAWAPESIYDEVTGEHLVYWSSLIADDNYSKQRIWLSKTRDFIHFTEPQIFFESSNSNIDASILKTKGQYYLLVKNEEVLSVSLYVSDALLDYNNTTGLGNSFVRIPNDEMESYTGGYEGATMFKFIDEEKWCVLIDEYTGSRRGYIPFLSSDISADNSLELADDGTYLMPTGAKHGTVIPITQTEYDDLMEKWGVQAEYPTAEEGPIAQYTFDSYTSGSSIEDDSDNVNDATLFGNATVVDDAEKGKVLYLDGSSNTYMAMPQGLLDAMDSITISMDVKPYSTENYHFVLGIGQDNYKYGFLRIRSSEVRFATTTESYSKEQDVITNGSFYNQWMNVKLIKAGATTKLYINDVLVDQNDFTRSISDLGSNLLAYLGKSFYSNDPYFRGYFDNVTIYNRSLDESDFPTSVNIKKAGEKADVLIITDPNEDHIVIQPQKVLKQLKTDLYSISGQLVYTSAHSQAKGQIQINTSAFQRGIYLLRVSFDDEFVSQKIIVN</sequence>
<comment type="similarity">
    <text evidence="2">Belongs to the glycosyl hydrolase 43 family.</text>
</comment>
<evidence type="ECO:0000256" key="5">
    <source>
        <dbReference type="SAM" id="SignalP"/>
    </source>
</evidence>
<proteinExistence type="inferred from homology"/>
<dbReference type="EMBL" id="JAGUCO010000019">
    <property type="protein sequence ID" value="MBS2100215.1"/>
    <property type="molecule type" value="Genomic_DNA"/>
</dbReference>
<evidence type="ECO:0000256" key="3">
    <source>
        <dbReference type="ARBA" id="ARBA00022801"/>
    </source>
</evidence>
<accession>A0ABS5JZ91</accession>
<keyword evidence="3" id="KW-0378">Hydrolase</keyword>
<organism evidence="8 9">
    <name type="scientific">Carboxylicivirga linearis</name>
    <dbReference type="NCBI Taxonomy" id="1628157"/>
    <lineage>
        <taxon>Bacteria</taxon>
        <taxon>Pseudomonadati</taxon>
        <taxon>Bacteroidota</taxon>
        <taxon>Bacteroidia</taxon>
        <taxon>Marinilabiliales</taxon>
        <taxon>Marinilabiliaceae</taxon>
        <taxon>Carboxylicivirga</taxon>
    </lineage>
</organism>
<dbReference type="PANTHER" id="PTHR43301">
    <property type="entry name" value="ARABINAN ENDO-1,5-ALPHA-L-ARABINOSIDASE"/>
    <property type="match status" value="1"/>
</dbReference>
<dbReference type="Proteomes" id="UP000708576">
    <property type="component" value="Unassembled WGS sequence"/>
</dbReference>
<dbReference type="Gene3D" id="2.115.10.20">
    <property type="entry name" value="Glycosyl hydrolase domain, family 43"/>
    <property type="match status" value="1"/>
</dbReference>
<evidence type="ECO:0000256" key="2">
    <source>
        <dbReference type="ARBA" id="ARBA00009865"/>
    </source>
</evidence>
<dbReference type="Gene3D" id="2.60.120.200">
    <property type="match status" value="1"/>
</dbReference>
<keyword evidence="5" id="KW-0732">Signal</keyword>
<dbReference type="SUPFAM" id="SSF49899">
    <property type="entry name" value="Concanavalin A-like lectins/glucanases"/>
    <property type="match status" value="1"/>
</dbReference>
<dbReference type="Pfam" id="PF04616">
    <property type="entry name" value="Glyco_hydro_43"/>
    <property type="match status" value="1"/>
</dbReference>
<dbReference type="InterPro" id="IPR013320">
    <property type="entry name" value="ConA-like_dom_sf"/>
</dbReference>
<reference evidence="8 9" key="1">
    <citation type="journal article" date="2015" name="Int. J. Syst. Evol. Microbiol.">
        <title>Carboxylicivirga linearis sp. nov., isolated from a sea cucumber culture pond.</title>
        <authorList>
            <person name="Wang F.Q."/>
            <person name="Zhou Y.X."/>
            <person name="Lin X.Z."/>
            <person name="Chen G.J."/>
            <person name="Du Z.J."/>
        </authorList>
    </citation>
    <scope>NUCLEOTIDE SEQUENCE [LARGE SCALE GENOMIC DNA]</scope>
    <source>
        <strain evidence="8 9">FB218</strain>
    </source>
</reference>
<dbReference type="InterPro" id="IPR050727">
    <property type="entry name" value="GH43_arabinanases"/>
</dbReference>
<dbReference type="InterPro" id="IPR006710">
    <property type="entry name" value="Glyco_hydro_43"/>
</dbReference>
<protein>
    <submittedName>
        <fullName evidence="8">Family 43 glycosylhydrolase</fullName>
    </submittedName>
</protein>
<dbReference type="InterPro" id="IPR023296">
    <property type="entry name" value="Glyco_hydro_beta-prop_sf"/>
</dbReference>
<dbReference type="SUPFAM" id="SSF75005">
    <property type="entry name" value="Arabinanase/levansucrase/invertase"/>
    <property type="match status" value="1"/>
</dbReference>
<name>A0ABS5JZ91_9BACT</name>
<dbReference type="NCBIfam" id="TIGR04183">
    <property type="entry name" value="Por_Secre_tail"/>
    <property type="match status" value="1"/>
</dbReference>